<name>A0A0E9SAW8_ANGAN</name>
<reference evidence="1" key="1">
    <citation type="submission" date="2014-11" db="EMBL/GenBank/DDBJ databases">
        <authorList>
            <person name="Amaro Gonzalez C."/>
        </authorList>
    </citation>
    <scope>NUCLEOTIDE SEQUENCE</scope>
</reference>
<proteinExistence type="predicted"/>
<protein>
    <submittedName>
        <fullName evidence="1">Uncharacterized protein</fullName>
    </submittedName>
</protein>
<dbReference type="AlphaFoldDB" id="A0A0E9SAW8"/>
<dbReference type="EMBL" id="GBXM01070166">
    <property type="protein sequence ID" value="JAH38411.1"/>
    <property type="molecule type" value="Transcribed_RNA"/>
</dbReference>
<evidence type="ECO:0000313" key="1">
    <source>
        <dbReference type="EMBL" id="JAH38411.1"/>
    </source>
</evidence>
<organism evidence="1">
    <name type="scientific">Anguilla anguilla</name>
    <name type="common">European freshwater eel</name>
    <name type="synonym">Muraena anguilla</name>
    <dbReference type="NCBI Taxonomy" id="7936"/>
    <lineage>
        <taxon>Eukaryota</taxon>
        <taxon>Metazoa</taxon>
        <taxon>Chordata</taxon>
        <taxon>Craniata</taxon>
        <taxon>Vertebrata</taxon>
        <taxon>Euteleostomi</taxon>
        <taxon>Actinopterygii</taxon>
        <taxon>Neopterygii</taxon>
        <taxon>Teleostei</taxon>
        <taxon>Anguilliformes</taxon>
        <taxon>Anguillidae</taxon>
        <taxon>Anguilla</taxon>
    </lineage>
</organism>
<sequence length="29" mass="3278">MFLFPFTAPFVNAVSLTLHITHNTNCARN</sequence>
<accession>A0A0E9SAW8</accession>
<reference evidence="1" key="2">
    <citation type="journal article" date="2015" name="Fish Shellfish Immunol.">
        <title>Early steps in the European eel (Anguilla anguilla)-Vibrio vulnificus interaction in the gills: Role of the RtxA13 toxin.</title>
        <authorList>
            <person name="Callol A."/>
            <person name="Pajuelo D."/>
            <person name="Ebbesson L."/>
            <person name="Teles M."/>
            <person name="MacKenzie S."/>
            <person name="Amaro C."/>
        </authorList>
    </citation>
    <scope>NUCLEOTIDE SEQUENCE</scope>
</reference>